<comment type="caution">
    <text evidence="1">The sequence shown here is derived from an EMBL/GenBank/DDBJ whole genome shotgun (WGS) entry which is preliminary data.</text>
</comment>
<reference evidence="1 2" key="1">
    <citation type="journal article" date="2020" name="Microb. Genom.">
        <title>Genetic diversity of clinical and environmental Mucorales isolates obtained from an investigation of mucormycosis cases among solid organ transplant recipients.</title>
        <authorList>
            <person name="Nguyen M.H."/>
            <person name="Kaul D."/>
            <person name="Muto C."/>
            <person name="Cheng S.J."/>
            <person name="Richter R.A."/>
            <person name="Bruno V.M."/>
            <person name="Liu G."/>
            <person name="Beyhan S."/>
            <person name="Sundermann A.J."/>
            <person name="Mounaud S."/>
            <person name="Pasculle A.W."/>
            <person name="Nierman W.C."/>
            <person name="Driscoll E."/>
            <person name="Cumbie R."/>
            <person name="Clancy C.J."/>
            <person name="Dupont C.L."/>
        </authorList>
    </citation>
    <scope>NUCLEOTIDE SEQUENCE [LARGE SCALE GENOMIC DNA]</scope>
    <source>
        <strain evidence="1 2">GL24</strain>
    </source>
</reference>
<dbReference type="Proteomes" id="UP000740926">
    <property type="component" value="Unassembled WGS sequence"/>
</dbReference>
<organism evidence="1 2">
    <name type="scientific">Rhizopus delemar</name>
    <dbReference type="NCBI Taxonomy" id="936053"/>
    <lineage>
        <taxon>Eukaryota</taxon>
        <taxon>Fungi</taxon>
        <taxon>Fungi incertae sedis</taxon>
        <taxon>Mucoromycota</taxon>
        <taxon>Mucoromycotina</taxon>
        <taxon>Mucoromycetes</taxon>
        <taxon>Mucorales</taxon>
        <taxon>Mucorineae</taxon>
        <taxon>Rhizopodaceae</taxon>
        <taxon>Rhizopus</taxon>
    </lineage>
</organism>
<name>A0A9P6XR13_9FUNG</name>
<sequence>MSAVFSDQPARSVGDRLHRHARHHFRHRSVGQQHAFAAGLDQDAADFIIAGVAHGASPLSSCSPQRAAMACASSCGSPATMPAATTAVAAAGS</sequence>
<accession>A0A9P6XR13</accession>
<dbReference type="EMBL" id="JAANIU010011999">
    <property type="protein sequence ID" value="KAG1530694.1"/>
    <property type="molecule type" value="Genomic_DNA"/>
</dbReference>
<protein>
    <submittedName>
        <fullName evidence="1">Uncharacterized protein</fullName>
    </submittedName>
</protein>
<dbReference type="AlphaFoldDB" id="A0A9P6XR13"/>
<evidence type="ECO:0000313" key="2">
    <source>
        <dbReference type="Proteomes" id="UP000740926"/>
    </source>
</evidence>
<proteinExistence type="predicted"/>
<evidence type="ECO:0000313" key="1">
    <source>
        <dbReference type="EMBL" id="KAG1530694.1"/>
    </source>
</evidence>
<keyword evidence="2" id="KW-1185">Reference proteome</keyword>
<gene>
    <name evidence="1" type="ORF">G6F50_017144</name>
</gene>